<keyword evidence="2" id="KW-1185">Reference proteome</keyword>
<protein>
    <submittedName>
        <fullName evidence="1">Uncharacterized protein</fullName>
    </submittedName>
</protein>
<reference evidence="2" key="1">
    <citation type="journal article" date="2009" name="PLoS ONE">
        <title>Genome degradation in Brucella ovis corresponds with narrowing of its host range and tissue tropism.</title>
        <authorList>
            <person name="Tsolis R.M."/>
            <person name="Seshadri R."/>
            <person name="Santos R.L."/>
            <person name="Sangari F.J."/>
            <person name="Lobo J.M."/>
            <person name="de Jong M.F."/>
            <person name="Ren Q."/>
            <person name="Myers G."/>
            <person name="Brinkac L.M."/>
            <person name="Nelson W.C."/>
            <person name="Deboy R.T."/>
            <person name="Angiuoli S."/>
            <person name="Khouri H."/>
            <person name="Dimitrov G."/>
            <person name="Robinson J.R."/>
            <person name="Mulligan S."/>
            <person name="Walker R.L."/>
            <person name="Elzer P.E."/>
            <person name="Hassan K.A."/>
            <person name="Paulsen I.T."/>
        </authorList>
    </citation>
    <scope>NUCLEOTIDE SEQUENCE [LARGE SCALE GENOMIC DNA]</scope>
    <source>
        <strain evidence="2">ATCC 25840 / 63/290 / NCTC 10512</strain>
    </source>
</reference>
<name>A0A0H3AS98_BRUO2</name>
<dbReference type="EMBL" id="CP000708">
    <property type="protein sequence ID" value="ABQ61963.1"/>
    <property type="molecule type" value="Genomic_DNA"/>
</dbReference>
<organism evidence="1 2">
    <name type="scientific">Brucella ovis (strain ATCC 25840 / 63/290 / NCTC 10512)</name>
    <dbReference type="NCBI Taxonomy" id="444178"/>
    <lineage>
        <taxon>Bacteria</taxon>
        <taxon>Pseudomonadati</taxon>
        <taxon>Pseudomonadota</taxon>
        <taxon>Alphaproteobacteria</taxon>
        <taxon>Hyphomicrobiales</taxon>
        <taxon>Brucellaceae</taxon>
        <taxon>Brucella/Ochrobactrum group</taxon>
        <taxon>Brucella</taxon>
    </lineage>
</organism>
<accession>A0A0H3AS98</accession>
<evidence type="ECO:0000313" key="1">
    <source>
        <dbReference type="EMBL" id="ABQ61963.1"/>
    </source>
</evidence>
<dbReference type="KEGG" id="bov:BOV_1592"/>
<dbReference type="Proteomes" id="UP000006383">
    <property type="component" value="Chromosome I"/>
</dbReference>
<sequence length="30" mass="3528">MDARRCDDERNSARKLFASFSELLLKEVRA</sequence>
<dbReference type="AlphaFoldDB" id="A0A0H3AS98"/>
<gene>
    <name evidence="1" type="ordered locus">BOV_1592</name>
</gene>
<evidence type="ECO:0000313" key="2">
    <source>
        <dbReference type="Proteomes" id="UP000006383"/>
    </source>
</evidence>
<dbReference type="HOGENOM" id="CLU_3402469_0_0_5"/>
<proteinExistence type="predicted"/>